<evidence type="ECO:0000256" key="1">
    <source>
        <dbReference type="SAM" id="MobiDB-lite"/>
    </source>
</evidence>
<evidence type="ECO:0008006" key="4">
    <source>
        <dbReference type="Google" id="ProtNLM"/>
    </source>
</evidence>
<dbReference type="Proteomes" id="UP000823912">
    <property type="component" value="Unassembled WGS sequence"/>
</dbReference>
<gene>
    <name evidence="2" type="ORF">IAA55_07025</name>
</gene>
<organism evidence="2 3">
    <name type="scientific">Candidatus Pullilachnospira gallistercoris</name>
    <dbReference type="NCBI Taxonomy" id="2840911"/>
    <lineage>
        <taxon>Bacteria</taxon>
        <taxon>Bacillati</taxon>
        <taxon>Bacillota</taxon>
        <taxon>Clostridia</taxon>
        <taxon>Lachnospirales</taxon>
        <taxon>Lachnospiraceae</taxon>
        <taxon>Lachnospiraceae incertae sedis</taxon>
        <taxon>Candidatus Pullilachnospira</taxon>
    </lineage>
</organism>
<feature type="region of interest" description="Disordered" evidence="1">
    <location>
        <begin position="335"/>
        <end position="363"/>
    </location>
</feature>
<reference evidence="2" key="2">
    <citation type="journal article" date="2021" name="PeerJ">
        <title>Extensive microbial diversity within the chicken gut microbiome revealed by metagenomics and culture.</title>
        <authorList>
            <person name="Gilroy R."/>
            <person name="Ravi A."/>
            <person name="Getino M."/>
            <person name="Pursley I."/>
            <person name="Horton D.L."/>
            <person name="Alikhan N.F."/>
            <person name="Baker D."/>
            <person name="Gharbi K."/>
            <person name="Hall N."/>
            <person name="Watson M."/>
            <person name="Adriaenssens E.M."/>
            <person name="Foster-Nyarko E."/>
            <person name="Jarju S."/>
            <person name="Secka A."/>
            <person name="Antonio M."/>
            <person name="Oren A."/>
            <person name="Chaudhuri R.R."/>
            <person name="La Ragione R."/>
            <person name="Hildebrand F."/>
            <person name="Pallen M.J."/>
        </authorList>
    </citation>
    <scope>NUCLEOTIDE SEQUENCE</scope>
    <source>
        <strain evidence="2">ChiSjej5B23-6657</strain>
    </source>
</reference>
<name>A0A9D1EAM0_9FIRM</name>
<dbReference type="Gene3D" id="3.40.50.10850">
    <property type="entry name" value="Ntrc-like two-domain protein"/>
    <property type="match status" value="1"/>
</dbReference>
<sequence>MKKENIVVCDEDEAYVEAFCAYLAGQLKDLEICSFTEKEAFLADEKSYDLGILSREFLEVSEFACKDNMAEKMYLCDEDIAPEYEHLPMIYKYQSMDIVVEMLLRRRRKKRLLQPAGNGKESGKMIGIFSPISHELQLPYALAVCQICREQGSVLFLDLEEFSVLPEFLGIQNTEESRTILDLLYLLEGENRSQADFKSHVRQYMGIDYILPFSDPEEMGKILPEQWQRLFAAALGAGYDTVVVLFGRVCQGFWELGGLCQEFLVLSKPGDYYQKSLHSFMAQARGLIGGRSLQLMQLPMSAAGLTEGTYRLEELIQGNLGLYVRRQVDQLQIGYSQRDSPGAPRNRKERMTAVRRGSAYGAG</sequence>
<proteinExistence type="predicted"/>
<evidence type="ECO:0000313" key="2">
    <source>
        <dbReference type="EMBL" id="HIR71016.1"/>
    </source>
</evidence>
<reference evidence="2" key="1">
    <citation type="submission" date="2020-10" db="EMBL/GenBank/DDBJ databases">
        <authorList>
            <person name="Gilroy R."/>
        </authorList>
    </citation>
    <scope>NUCLEOTIDE SEQUENCE</scope>
    <source>
        <strain evidence="2">ChiSjej5B23-6657</strain>
    </source>
</reference>
<protein>
    <recommendedName>
        <fullName evidence="4">AAA domain-containing protein</fullName>
    </recommendedName>
</protein>
<dbReference type="Gene3D" id="3.40.50.300">
    <property type="entry name" value="P-loop containing nucleotide triphosphate hydrolases"/>
    <property type="match status" value="1"/>
</dbReference>
<accession>A0A9D1EAM0</accession>
<dbReference type="AlphaFoldDB" id="A0A9D1EAM0"/>
<dbReference type="EMBL" id="DVHM01000110">
    <property type="protein sequence ID" value="HIR71016.1"/>
    <property type="molecule type" value="Genomic_DNA"/>
</dbReference>
<dbReference type="InterPro" id="IPR027417">
    <property type="entry name" value="P-loop_NTPase"/>
</dbReference>
<evidence type="ECO:0000313" key="3">
    <source>
        <dbReference type="Proteomes" id="UP000823912"/>
    </source>
</evidence>
<comment type="caution">
    <text evidence="2">The sequence shown here is derived from an EMBL/GenBank/DDBJ whole genome shotgun (WGS) entry which is preliminary data.</text>
</comment>